<dbReference type="OrthoDB" id="827255at2"/>
<keyword evidence="2" id="KW-1185">Reference proteome</keyword>
<dbReference type="AlphaFoldDB" id="A0A5B8V157"/>
<sequence>METLIVQPKTKEQLAALKAVIKALKIDFTSEESPYNPEFVKKILQGREDIKNGKGIKVDTDNLWK</sequence>
<evidence type="ECO:0000313" key="1">
    <source>
        <dbReference type="EMBL" id="QEC64918.1"/>
    </source>
</evidence>
<accession>A0A5B8V157</accession>
<proteinExistence type="predicted"/>
<reference evidence="1 2" key="1">
    <citation type="journal article" date="2017" name="Curr. Microbiol.">
        <title>Mucilaginibacter ginsenosidivorans sp. nov., Isolated from Soil of Ginseng Field.</title>
        <authorList>
            <person name="Kim M.M."/>
            <person name="Siddiqi M.Z."/>
            <person name="Im W.T."/>
        </authorList>
    </citation>
    <scope>NUCLEOTIDE SEQUENCE [LARGE SCALE GENOMIC DNA]</scope>
    <source>
        <strain evidence="1 2">Gsoil 3017</strain>
    </source>
</reference>
<dbReference type="Pfam" id="PF10884">
    <property type="entry name" value="DUF2683"/>
    <property type="match status" value="1"/>
</dbReference>
<gene>
    <name evidence="1" type="ORF">FRZ54_20885</name>
</gene>
<organism evidence="1 2">
    <name type="scientific">Mucilaginibacter ginsenosidivorans</name>
    <dbReference type="NCBI Taxonomy" id="398053"/>
    <lineage>
        <taxon>Bacteria</taxon>
        <taxon>Pseudomonadati</taxon>
        <taxon>Bacteroidota</taxon>
        <taxon>Sphingobacteriia</taxon>
        <taxon>Sphingobacteriales</taxon>
        <taxon>Sphingobacteriaceae</taxon>
        <taxon>Mucilaginibacter</taxon>
    </lineage>
</organism>
<dbReference type="EMBL" id="CP042436">
    <property type="protein sequence ID" value="QEC64918.1"/>
    <property type="molecule type" value="Genomic_DNA"/>
</dbReference>
<dbReference type="InterPro" id="IPR020271">
    <property type="entry name" value="Uncharacterised_MJ1172"/>
</dbReference>
<dbReference type="Proteomes" id="UP000321479">
    <property type="component" value="Chromosome"/>
</dbReference>
<protein>
    <submittedName>
        <fullName evidence="1">Uncharacterized protein</fullName>
    </submittedName>
</protein>
<evidence type="ECO:0000313" key="2">
    <source>
        <dbReference type="Proteomes" id="UP000321479"/>
    </source>
</evidence>
<dbReference type="RefSeq" id="WP_147033751.1">
    <property type="nucleotide sequence ID" value="NZ_CP042436.1"/>
</dbReference>
<dbReference type="KEGG" id="mgin:FRZ54_20885"/>
<name>A0A5B8V157_9SPHI</name>